<dbReference type="PANTHER" id="PTHR34818:SF1">
    <property type="entry name" value="PROTEIN BLI-3"/>
    <property type="match status" value="1"/>
</dbReference>
<proteinExistence type="predicted"/>
<dbReference type="EMBL" id="BOPD01000007">
    <property type="protein sequence ID" value="GIJ31725.1"/>
    <property type="molecule type" value="Genomic_DNA"/>
</dbReference>
<dbReference type="AlphaFoldDB" id="A0A9W5UR12"/>
<reference evidence="2" key="1">
    <citation type="submission" date="2021-01" db="EMBL/GenBank/DDBJ databases">
        <title>Whole genome shotgun sequence of Verrucosispora sediminis NBRC 107745.</title>
        <authorList>
            <person name="Komaki H."/>
            <person name="Tamura T."/>
        </authorList>
    </citation>
    <scope>NUCLEOTIDE SEQUENCE</scope>
    <source>
        <strain evidence="2">NBRC 107745</strain>
    </source>
</reference>
<evidence type="ECO:0000313" key="3">
    <source>
        <dbReference type="Proteomes" id="UP000607311"/>
    </source>
</evidence>
<protein>
    <recommendedName>
        <fullName evidence="1">General stress protein FMN-binding split barrel domain-containing protein</fullName>
    </recommendedName>
</protein>
<evidence type="ECO:0000259" key="1">
    <source>
        <dbReference type="Pfam" id="PF16242"/>
    </source>
</evidence>
<accession>A0A9W5UR12</accession>
<dbReference type="Gene3D" id="2.30.110.10">
    <property type="entry name" value="Electron Transport, Fmn-binding Protein, Chain A"/>
    <property type="match status" value="1"/>
</dbReference>
<dbReference type="PANTHER" id="PTHR34818">
    <property type="entry name" value="PROTEIN BLI-3"/>
    <property type="match status" value="1"/>
</dbReference>
<name>A0A9W5UR12_9ACTN</name>
<keyword evidence="3" id="KW-1185">Reference proteome</keyword>
<dbReference type="Pfam" id="PF16242">
    <property type="entry name" value="Pyrid_ox_like"/>
    <property type="match status" value="1"/>
</dbReference>
<feature type="domain" description="General stress protein FMN-binding split barrel" evidence="1">
    <location>
        <begin position="17"/>
        <end position="150"/>
    </location>
</feature>
<dbReference type="SUPFAM" id="SSF50475">
    <property type="entry name" value="FMN-binding split barrel"/>
    <property type="match status" value="1"/>
</dbReference>
<dbReference type="InterPro" id="IPR038725">
    <property type="entry name" value="YdaG_split_barrel_FMN-bd"/>
</dbReference>
<dbReference type="Proteomes" id="UP000607311">
    <property type="component" value="Unassembled WGS sequence"/>
</dbReference>
<dbReference type="InterPro" id="IPR052917">
    <property type="entry name" value="Stress-Dev_Protein"/>
</dbReference>
<sequence length="170" mass="18186">MQGSVDVSGGVIGGRQARRRITELIRAARICTLTTISLDGRLVGRPMTLQRTEFDGQLWFFAYAGSATARQARVNPEVELSLHDPQAQVWASITGSARDDPDQARAERLWHPGLAPWFPDGPATAGLTLIAVHPTAVRCWDARGGQVELIGPVGAASSGGSSADHREDGY</sequence>
<gene>
    <name evidence="2" type="ORF">Vse01_08730</name>
</gene>
<dbReference type="InterPro" id="IPR012349">
    <property type="entry name" value="Split_barrel_FMN-bd"/>
</dbReference>
<organism evidence="2 3">
    <name type="scientific">Micromonospora sediminimaris</name>
    <dbReference type="NCBI Taxonomy" id="547162"/>
    <lineage>
        <taxon>Bacteria</taxon>
        <taxon>Bacillati</taxon>
        <taxon>Actinomycetota</taxon>
        <taxon>Actinomycetes</taxon>
        <taxon>Micromonosporales</taxon>
        <taxon>Micromonosporaceae</taxon>
        <taxon>Micromonospora</taxon>
    </lineage>
</organism>
<comment type="caution">
    <text evidence="2">The sequence shown here is derived from an EMBL/GenBank/DDBJ whole genome shotgun (WGS) entry which is preliminary data.</text>
</comment>
<evidence type="ECO:0000313" key="2">
    <source>
        <dbReference type="EMBL" id="GIJ31725.1"/>
    </source>
</evidence>